<dbReference type="PANTHER" id="PTHR22926">
    <property type="entry name" value="PHOSPHO-N-ACETYLMURAMOYL-PENTAPEPTIDE-TRANSFERASE"/>
    <property type="match status" value="1"/>
</dbReference>
<feature type="transmembrane region" description="Helical" evidence="8">
    <location>
        <begin position="109"/>
        <end position="128"/>
    </location>
</feature>
<feature type="transmembrane region" description="Helical" evidence="8">
    <location>
        <begin position="161"/>
        <end position="179"/>
    </location>
</feature>
<dbReference type="RefSeq" id="WP_096146913.1">
    <property type="nucleotide sequence ID" value="NZ_NRHA01000019.1"/>
</dbReference>
<evidence type="ECO:0000313" key="9">
    <source>
        <dbReference type="EMBL" id="PCC52750.1"/>
    </source>
</evidence>
<dbReference type="AlphaFoldDB" id="A0A2A3ZM48"/>
<keyword evidence="7" id="KW-0479">Metal-binding</keyword>
<dbReference type="GO" id="GO:0071555">
    <property type="term" value="P:cell wall organization"/>
    <property type="evidence" value="ECO:0007669"/>
    <property type="project" value="TreeGrafter"/>
</dbReference>
<evidence type="ECO:0000256" key="2">
    <source>
        <dbReference type="ARBA" id="ARBA00022475"/>
    </source>
</evidence>
<dbReference type="GO" id="GO:0009103">
    <property type="term" value="P:lipopolysaccharide biosynthetic process"/>
    <property type="evidence" value="ECO:0007669"/>
    <property type="project" value="TreeGrafter"/>
</dbReference>
<feature type="transmembrane region" description="Helical" evidence="8">
    <location>
        <begin position="185"/>
        <end position="203"/>
    </location>
</feature>
<evidence type="ECO:0000256" key="1">
    <source>
        <dbReference type="ARBA" id="ARBA00004651"/>
    </source>
</evidence>
<sequence>MGLESLLIVVVAAVVTALSALITFPLLRRAGIVDVPSHRSSHTQSTVRGGGIAIGCGITVATVVVIVWSIMEHGVFGLGSVLLPVGFLVLTWCYSAIGMSDDLDSLRPAGRLIGQVVLALIFSATIAMFSTQGIAHALAFAIIGVTTVNAVNFVDGLNGYVTEWTIVTAGWFAFVGAWIGENDLTLLALAVAGAAVGFLPFNLGRAKAFLGDTGSYGIGAAVFVLAVWLFVQGVPIVVIIAPMIFVFFDVGLTLVLRLFRGENIFLPHREHIYQRIQQAGWPHSSVSLFHAALSVLACILAVPTLLGGNTDSTYPAHVFWVGLLALYALLPLWLDRRAKKEAVAA</sequence>
<keyword evidence="3" id="KW-0808">Transferase</keyword>
<feature type="binding site" evidence="7">
    <location>
        <position position="212"/>
    </location>
    <ligand>
        <name>Mg(2+)</name>
        <dbReference type="ChEBI" id="CHEBI:18420"/>
    </ligand>
</feature>
<name>A0A2A3ZM48_BREAU</name>
<feature type="binding site" evidence="7">
    <location>
        <position position="152"/>
    </location>
    <ligand>
        <name>Mg(2+)</name>
        <dbReference type="ChEBI" id="CHEBI:18420"/>
    </ligand>
</feature>
<feature type="transmembrane region" description="Helical" evidence="8">
    <location>
        <begin position="47"/>
        <end position="70"/>
    </location>
</feature>
<organism evidence="9 10">
    <name type="scientific">Brevibacterium aurantiacum</name>
    <dbReference type="NCBI Taxonomy" id="273384"/>
    <lineage>
        <taxon>Bacteria</taxon>
        <taxon>Bacillati</taxon>
        <taxon>Actinomycetota</taxon>
        <taxon>Actinomycetes</taxon>
        <taxon>Micrococcales</taxon>
        <taxon>Brevibacteriaceae</taxon>
        <taxon>Brevibacterium</taxon>
    </lineage>
</organism>
<dbReference type="GO" id="GO:0016780">
    <property type="term" value="F:phosphotransferase activity, for other substituted phosphate groups"/>
    <property type="evidence" value="ECO:0007669"/>
    <property type="project" value="InterPro"/>
</dbReference>
<feature type="transmembrane region" description="Helical" evidence="8">
    <location>
        <begin position="76"/>
        <end position="97"/>
    </location>
</feature>
<evidence type="ECO:0000256" key="4">
    <source>
        <dbReference type="ARBA" id="ARBA00022692"/>
    </source>
</evidence>
<proteinExistence type="predicted"/>
<evidence type="ECO:0000313" key="10">
    <source>
        <dbReference type="Proteomes" id="UP000217881"/>
    </source>
</evidence>
<keyword evidence="2" id="KW-1003">Cell membrane</keyword>
<dbReference type="PANTHER" id="PTHR22926:SF3">
    <property type="entry name" value="UNDECAPRENYL-PHOSPHATE ALPHA-N-ACETYLGLUCOSAMINYL 1-PHOSPHATE TRANSFERASE"/>
    <property type="match status" value="1"/>
</dbReference>
<evidence type="ECO:0008006" key="11">
    <source>
        <dbReference type="Google" id="ProtNLM"/>
    </source>
</evidence>
<evidence type="ECO:0000256" key="3">
    <source>
        <dbReference type="ARBA" id="ARBA00022679"/>
    </source>
</evidence>
<keyword evidence="6 8" id="KW-0472">Membrane</keyword>
<feature type="transmembrane region" description="Helical" evidence="8">
    <location>
        <begin position="6"/>
        <end position="27"/>
    </location>
</feature>
<accession>A0A2A3ZM48</accession>
<feature type="transmembrane region" description="Helical" evidence="8">
    <location>
        <begin position="237"/>
        <end position="259"/>
    </location>
</feature>
<comment type="subcellular location">
    <subcellularLocation>
        <location evidence="1">Cell membrane</location>
        <topology evidence="1">Multi-pass membrane protein</topology>
    </subcellularLocation>
</comment>
<dbReference type="Pfam" id="PF00953">
    <property type="entry name" value="Glycos_transf_4"/>
    <property type="match status" value="1"/>
</dbReference>
<comment type="caution">
    <text evidence="9">The sequence shown here is derived from an EMBL/GenBank/DDBJ whole genome shotgun (WGS) entry which is preliminary data.</text>
</comment>
<evidence type="ECO:0000256" key="7">
    <source>
        <dbReference type="PIRSR" id="PIRSR600715-1"/>
    </source>
</evidence>
<keyword evidence="5 8" id="KW-1133">Transmembrane helix</keyword>
<dbReference type="Proteomes" id="UP000217881">
    <property type="component" value="Unassembled WGS sequence"/>
</dbReference>
<dbReference type="GO" id="GO:0005886">
    <property type="term" value="C:plasma membrane"/>
    <property type="evidence" value="ECO:0007669"/>
    <property type="project" value="UniProtKB-SubCell"/>
</dbReference>
<evidence type="ECO:0000256" key="8">
    <source>
        <dbReference type="SAM" id="Phobius"/>
    </source>
</evidence>
<keyword evidence="7" id="KW-0460">Magnesium</keyword>
<feature type="transmembrane region" description="Helical" evidence="8">
    <location>
        <begin position="215"/>
        <end position="231"/>
    </location>
</feature>
<dbReference type="GO" id="GO:0046872">
    <property type="term" value="F:metal ion binding"/>
    <property type="evidence" value="ECO:0007669"/>
    <property type="project" value="UniProtKB-KW"/>
</dbReference>
<dbReference type="GO" id="GO:0044038">
    <property type="term" value="P:cell wall macromolecule biosynthetic process"/>
    <property type="evidence" value="ECO:0007669"/>
    <property type="project" value="TreeGrafter"/>
</dbReference>
<dbReference type="EMBL" id="NRHA01000019">
    <property type="protein sequence ID" value="PCC52750.1"/>
    <property type="molecule type" value="Genomic_DNA"/>
</dbReference>
<protein>
    <recommendedName>
        <fullName evidence="11">UDP-N-acetylmuramyl pentapeptide phosphotransferase/UDP-N-acetylglucosamine-1-phosphate transferase</fullName>
    </recommendedName>
</protein>
<feature type="transmembrane region" description="Helical" evidence="8">
    <location>
        <begin position="280"/>
        <end position="302"/>
    </location>
</feature>
<evidence type="ECO:0000256" key="6">
    <source>
        <dbReference type="ARBA" id="ARBA00023136"/>
    </source>
</evidence>
<feature type="transmembrane region" description="Helical" evidence="8">
    <location>
        <begin position="314"/>
        <end position="334"/>
    </location>
</feature>
<reference evidence="9 10" key="1">
    <citation type="journal article" date="2017" name="Elife">
        <title>Extensive horizontal gene transfer in cheese-associated bacteria.</title>
        <authorList>
            <person name="Bonham K.S."/>
            <person name="Wolfe B.E."/>
            <person name="Dutton R.J."/>
        </authorList>
    </citation>
    <scope>NUCLEOTIDE SEQUENCE [LARGE SCALE GENOMIC DNA]</scope>
    <source>
        <strain evidence="9 10">738_8</strain>
    </source>
</reference>
<evidence type="ECO:0000256" key="5">
    <source>
        <dbReference type="ARBA" id="ARBA00022989"/>
    </source>
</evidence>
<gene>
    <name evidence="9" type="ORF">CIK59_15415</name>
</gene>
<comment type="cofactor">
    <cofactor evidence="7">
        <name>Mg(2+)</name>
        <dbReference type="ChEBI" id="CHEBI:18420"/>
    </cofactor>
</comment>
<dbReference type="InterPro" id="IPR000715">
    <property type="entry name" value="Glycosyl_transferase_4"/>
</dbReference>
<feature type="transmembrane region" description="Helical" evidence="8">
    <location>
        <begin position="134"/>
        <end position="154"/>
    </location>
</feature>
<keyword evidence="4 8" id="KW-0812">Transmembrane</keyword>